<dbReference type="HOGENOM" id="CLU_035435_0_0_1"/>
<evidence type="ECO:0000256" key="3">
    <source>
        <dbReference type="ARBA" id="ARBA00023242"/>
    </source>
</evidence>
<dbReference type="InterPro" id="IPR013882">
    <property type="entry name" value="Ctp1_C"/>
</dbReference>
<feature type="compositionally biased region" description="Polar residues" evidence="4">
    <location>
        <begin position="98"/>
        <end position="116"/>
    </location>
</feature>
<evidence type="ECO:0000256" key="2">
    <source>
        <dbReference type="ARBA" id="ARBA00022763"/>
    </source>
</evidence>
<organism evidence="6 7">
    <name type="scientific">Cladophialophora immunda</name>
    <dbReference type="NCBI Taxonomy" id="569365"/>
    <lineage>
        <taxon>Eukaryota</taxon>
        <taxon>Fungi</taxon>
        <taxon>Dikarya</taxon>
        <taxon>Ascomycota</taxon>
        <taxon>Pezizomycotina</taxon>
        <taxon>Eurotiomycetes</taxon>
        <taxon>Chaetothyriomycetidae</taxon>
        <taxon>Chaetothyriales</taxon>
        <taxon>Herpotrichiellaceae</taxon>
        <taxon>Cladophialophora</taxon>
    </lineage>
</organism>
<evidence type="ECO:0000256" key="1">
    <source>
        <dbReference type="ARBA" id="ARBA00004123"/>
    </source>
</evidence>
<dbReference type="PANTHER" id="PTHR15107">
    <property type="entry name" value="RETINOBLASTOMA BINDING PROTEIN 8"/>
    <property type="match status" value="1"/>
</dbReference>
<reference evidence="6 7" key="1">
    <citation type="submission" date="2015-01" db="EMBL/GenBank/DDBJ databases">
        <title>The Genome Sequence of Cladophialophora immunda CBS83496.</title>
        <authorList>
            <consortium name="The Broad Institute Genomics Platform"/>
            <person name="Cuomo C."/>
            <person name="de Hoog S."/>
            <person name="Gorbushina A."/>
            <person name="Stielow B."/>
            <person name="Teixiera M."/>
            <person name="Abouelleil A."/>
            <person name="Chapman S.B."/>
            <person name="Priest M."/>
            <person name="Young S.K."/>
            <person name="Wortman J."/>
            <person name="Nusbaum C."/>
            <person name="Birren B."/>
        </authorList>
    </citation>
    <scope>NUCLEOTIDE SEQUENCE [LARGE SCALE GENOMIC DNA]</scope>
    <source>
        <strain evidence="6 7">CBS 83496</strain>
    </source>
</reference>
<evidence type="ECO:0000313" key="7">
    <source>
        <dbReference type="Proteomes" id="UP000054466"/>
    </source>
</evidence>
<dbReference type="VEuPathDB" id="FungiDB:PV07_04689"/>
<dbReference type="PANTHER" id="PTHR15107:SF0">
    <property type="entry name" value="DNA ENDONUCLEASE ACTIVATOR CTP1 C-TERMINAL DOMAIN-CONTAINING PROTEIN"/>
    <property type="match status" value="1"/>
</dbReference>
<dbReference type="GeneID" id="27343883"/>
<dbReference type="GO" id="GO:0010792">
    <property type="term" value="P:DNA double-strand break processing involved in repair via single-strand annealing"/>
    <property type="evidence" value="ECO:0007669"/>
    <property type="project" value="TreeGrafter"/>
</dbReference>
<feature type="region of interest" description="Disordered" evidence="4">
    <location>
        <begin position="87"/>
        <end position="197"/>
    </location>
</feature>
<dbReference type="InterPro" id="IPR033316">
    <property type="entry name" value="RBBP8-like"/>
</dbReference>
<keyword evidence="3" id="KW-0539">Nucleus</keyword>
<dbReference type="Pfam" id="PF08573">
    <property type="entry name" value="SAE2"/>
    <property type="match status" value="1"/>
</dbReference>
<evidence type="ECO:0000259" key="5">
    <source>
        <dbReference type="Pfam" id="PF08573"/>
    </source>
</evidence>
<evidence type="ECO:0000256" key="4">
    <source>
        <dbReference type="SAM" id="MobiDB-lite"/>
    </source>
</evidence>
<dbReference type="AlphaFoldDB" id="A0A0D2CCK9"/>
<keyword evidence="7" id="KW-1185">Reference proteome</keyword>
<dbReference type="GO" id="GO:0005634">
    <property type="term" value="C:nucleus"/>
    <property type="evidence" value="ECO:0007669"/>
    <property type="project" value="UniProtKB-SubCell"/>
</dbReference>
<gene>
    <name evidence="6" type="ORF">PV07_04689</name>
</gene>
<name>A0A0D2CCK9_9EURO</name>
<proteinExistence type="predicted"/>
<dbReference type="STRING" id="569365.A0A0D2CCK9"/>
<evidence type="ECO:0000313" key="6">
    <source>
        <dbReference type="EMBL" id="KIW28823.1"/>
    </source>
</evidence>
<feature type="compositionally biased region" description="Polar residues" evidence="4">
    <location>
        <begin position="135"/>
        <end position="146"/>
    </location>
</feature>
<dbReference type="Proteomes" id="UP000054466">
    <property type="component" value="Unassembled WGS sequence"/>
</dbReference>
<comment type="subcellular location">
    <subcellularLocation>
        <location evidence="1">Nucleus</location>
    </subcellularLocation>
</comment>
<feature type="compositionally biased region" description="Basic and acidic residues" evidence="4">
    <location>
        <begin position="366"/>
        <end position="384"/>
    </location>
</feature>
<dbReference type="GO" id="GO:0003684">
    <property type="term" value="F:damaged DNA binding"/>
    <property type="evidence" value="ECO:0007669"/>
    <property type="project" value="TreeGrafter"/>
</dbReference>
<dbReference type="EMBL" id="KN847042">
    <property type="protein sequence ID" value="KIW28823.1"/>
    <property type="molecule type" value="Genomic_DNA"/>
</dbReference>
<feature type="domain" description="DNA endonuclease activator Ctp1 C-terminal" evidence="5">
    <location>
        <begin position="257"/>
        <end position="366"/>
    </location>
</feature>
<dbReference type="OrthoDB" id="5801062at2759"/>
<accession>A0A0D2CCK9</accession>
<sequence length="400" mass="45180">MSTPAPSLTSTLNLALTQSETLQRQLEDSNKTIERLKRENEKLKHEVQELRQAHTQKQQEAPKLAAQLDQLFRKDAEKQAEIDNLKNQLRKERRRSQNPHLSSPSVSCEEQTPGNSSRKRQRANSTEKIEPLQEIGTNVPSGSRASRTCKSKGLHERGAEAISSLTEDGIDHNRDDLENPPEKRTHTTGSPSKRLGTLLATSTPTTIVPPRLTSARKVPVTNKAAEKSGPLRSRPVLQLDLSHFKVNPKYTEGLDYAFQDVVRNKEARKCLPNCMRPECCGTKFRVLAETLPRDPNVSEDDLLREFLGPGSADKIRSLTPLARANLVHEARANLLAKEYGRMHRANFALPTTPPGFWDVDIPSTQEQKENQEQARERQRDEVEKRYQEAVKGGRWLFADE</sequence>
<protein>
    <recommendedName>
        <fullName evidence="5">DNA endonuclease activator Ctp1 C-terminal domain-containing protein</fullName>
    </recommendedName>
</protein>
<feature type="compositionally biased region" description="Basic and acidic residues" evidence="4">
    <location>
        <begin position="169"/>
        <end position="185"/>
    </location>
</feature>
<keyword evidence="2" id="KW-0227">DNA damage</keyword>
<feature type="region of interest" description="Disordered" evidence="4">
    <location>
        <begin position="355"/>
        <end position="384"/>
    </location>
</feature>
<dbReference type="RefSeq" id="XP_016249039.1">
    <property type="nucleotide sequence ID" value="XM_016391520.1"/>
</dbReference>